<sequence>MILAGIVAAAVLVVLSGFRAGGYVLAGVLAVLGLLRLLPGSWGEMFAVRRTRLLDVATMLLLAAGIGVLASQVPGPAG</sequence>
<organism evidence="2 3">
    <name type="scientific">Sediminivirga luteola</name>
    <dbReference type="NCBI Taxonomy" id="1774748"/>
    <lineage>
        <taxon>Bacteria</taxon>
        <taxon>Bacillati</taxon>
        <taxon>Actinomycetota</taxon>
        <taxon>Actinomycetes</taxon>
        <taxon>Micrococcales</taxon>
        <taxon>Brevibacteriaceae</taxon>
        <taxon>Sediminivirga</taxon>
    </lineage>
</organism>
<reference evidence="2" key="2">
    <citation type="submission" date="2020-09" db="EMBL/GenBank/DDBJ databases">
        <authorList>
            <person name="Sun Q."/>
            <person name="Zhou Y."/>
        </authorList>
    </citation>
    <scope>NUCLEOTIDE SEQUENCE</scope>
    <source>
        <strain evidence="2">CGMCC 1.12785</strain>
    </source>
</reference>
<keyword evidence="1" id="KW-0812">Transmembrane</keyword>
<gene>
    <name evidence="2" type="ORF">GCM10011333_22880</name>
</gene>
<proteinExistence type="predicted"/>
<name>A0A8J2TZ74_9MICO</name>
<accession>A0A8J2TZ74</accession>
<dbReference type="RefSeq" id="WP_188551016.1">
    <property type="nucleotide sequence ID" value="NZ_BMFY01000009.1"/>
</dbReference>
<comment type="caution">
    <text evidence="2">The sequence shown here is derived from an EMBL/GenBank/DDBJ whole genome shotgun (WGS) entry which is preliminary data.</text>
</comment>
<evidence type="ECO:0008006" key="4">
    <source>
        <dbReference type="Google" id="ProtNLM"/>
    </source>
</evidence>
<dbReference type="Pfam" id="PF11222">
    <property type="entry name" value="DUF3017"/>
    <property type="match status" value="1"/>
</dbReference>
<evidence type="ECO:0000313" key="3">
    <source>
        <dbReference type="Proteomes" id="UP000616114"/>
    </source>
</evidence>
<dbReference type="InterPro" id="IPR021385">
    <property type="entry name" value="DUF3017"/>
</dbReference>
<keyword evidence="1" id="KW-1133">Transmembrane helix</keyword>
<evidence type="ECO:0000256" key="1">
    <source>
        <dbReference type="SAM" id="Phobius"/>
    </source>
</evidence>
<dbReference type="Proteomes" id="UP000616114">
    <property type="component" value="Unassembled WGS sequence"/>
</dbReference>
<feature type="transmembrane region" description="Helical" evidence="1">
    <location>
        <begin position="6"/>
        <end position="32"/>
    </location>
</feature>
<feature type="transmembrane region" description="Helical" evidence="1">
    <location>
        <begin position="53"/>
        <end position="73"/>
    </location>
</feature>
<evidence type="ECO:0000313" key="2">
    <source>
        <dbReference type="EMBL" id="GGA19146.1"/>
    </source>
</evidence>
<dbReference type="AlphaFoldDB" id="A0A8J2TZ74"/>
<dbReference type="EMBL" id="BMFY01000009">
    <property type="protein sequence ID" value="GGA19146.1"/>
    <property type="molecule type" value="Genomic_DNA"/>
</dbReference>
<protein>
    <recommendedName>
        <fullName evidence="4">DUF3017 domain-containing protein</fullName>
    </recommendedName>
</protein>
<keyword evidence="3" id="KW-1185">Reference proteome</keyword>
<keyword evidence="1" id="KW-0472">Membrane</keyword>
<reference evidence="2" key="1">
    <citation type="journal article" date="2014" name="Int. J. Syst. Evol. Microbiol.">
        <title>Complete genome sequence of Corynebacterium casei LMG S-19264T (=DSM 44701T), isolated from a smear-ripened cheese.</title>
        <authorList>
            <consortium name="US DOE Joint Genome Institute (JGI-PGF)"/>
            <person name="Walter F."/>
            <person name="Albersmeier A."/>
            <person name="Kalinowski J."/>
            <person name="Ruckert C."/>
        </authorList>
    </citation>
    <scope>NUCLEOTIDE SEQUENCE</scope>
    <source>
        <strain evidence="2">CGMCC 1.12785</strain>
    </source>
</reference>